<dbReference type="PANTHER" id="PTHR23037:SF35">
    <property type="entry name" value="FIBRONECTIN TYPE-III DOMAIN-CONTAINING PROTEIN"/>
    <property type="match status" value="1"/>
</dbReference>
<dbReference type="AlphaFoldDB" id="A0AAV1HKQ1"/>
<dbReference type="Proteomes" id="UP001178508">
    <property type="component" value="Chromosome 23"/>
</dbReference>
<dbReference type="GO" id="GO:0004896">
    <property type="term" value="F:cytokine receptor activity"/>
    <property type="evidence" value="ECO:0007669"/>
    <property type="project" value="TreeGrafter"/>
</dbReference>
<evidence type="ECO:0000256" key="1">
    <source>
        <dbReference type="ARBA" id="ARBA00023157"/>
    </source>
</evidence>
<dbReference type="PANTHER" id="PTHR23037">
    <property type="entry name" value="CYTOKINE RECEPTOR"/>
    <property type="match status" value="1"/>
</dbReference>
<feature type="transmembrane region" description="Helical" evidence="2">
    <location>
        <begin position="301"/>
        <end position="323"/>
    </location>
</feature>
<keyword evidence="2" id="KW-0812">Transmembrane</keyword>
<reference evidence="3" key="1">
    <citation type="submission" date="2023-08" db="EMBL/GenBank/DDBJ databases">
        <authorList>
            <person name="Alioto T."/>
            <person name="Alioto T."/>
            <person name="Gomez Garrido J."/>
        </authorList>
    </citation>
    <scope>NUCLEOTIDE SEQUENCE</scope>
</reference>
<dbReference type="EMBL" id="OY660886">
    <property type="protein sequence ID" value="CAJ1086645.1"/>
    <property type="molecule type" value="Genomic_DNA"/>
</dbReference>
<proteinExistence type="predicted"/>
<dbReference type="GO" id="GO:0009897">
    <property type="term" value="C:external side of plasma membrane"/>
    <property type="evidence" value="ECO:0007669"/>
    <property type="project" value="TreeGrafter"/>
</dbReference>
<sequence length="385" mass="43819">MTLVLHCKADCPLPPVRLKYEWLDPFTVNVSWEKPDGLQDKEIKFKYCLVKNGDDQDVTGIKSRNFTYTCLTEETDNGNWTFNVWTDGSHSCNGSSENTRAPITFSNHKLKAKLVKDFKCVIYGNETDCSWVPVDPSLNLMLSYRICGLDEERLKGLKKCNRFYSKETRTGCRVKLDAKKGDICILVETETSMSTFKAELAVLSPKLTVREERNKLILSWKQPEIGKQCVWKYEVCHTQCSNPKVCNNYPMTGEPLVEMTYDKSCRYEIQSRVWTDYCKKISSDFSEVVTYGTDNSSDRTLTLVAIILPAILSVCVLLSCYCFRRHSAIICPNIPDPSAIFKEMMMNGSKERKTTTGSLYTPVPETVDPCKISPVTENSSFQENV</sequence>
<keyword evidence="2" id="KW-1133">Transmembrane helix</keyword>
<name>A0AAV1HKQ1_XYRNO</name>
<keyword evidence="3" id="KW-0675">Receptor</keyword>
<keyword evidence="4" id="KW-1185">Reference proteome</keyword>
<organism evidence="3 4">
    <name type="scientific">Xyrichtys novacula</name>
    <name type="common">Pearly razorfish</name>
    <name type="synonym">Hemipteronotus novacula</name>
    <dbReference type="NCBI Taxonomy" id="13765"/>
    <lineage>
        <taxon>Eukaryota</taxon>
        <taxon>Metazoa</taxon>
        <taxon>Chordata</taxon>
        <taxon>Craniata</taxon>
        <taxon>Vertebrata</taxon>
        <taxon>Euteleostomi</taxon>
        <taxon>Actinopterygii</taxon>
        <taxon>Neopterygii</taxon>
        <taxon>Teleostei</taxon>
        <taxon>Neoteleostei</taxon>
        <taxon>Acanthomorphata</taxon>
        <taxon>Eupercaria</taxon>
        <taxon>Labriformes</taxon>
        <taxon>Labridae</taxon>
        <taxon>Xyrichtys</taxon>
    </lineage>
</organism>
<evidence type="ECO:0000313" key="3">
    <source>
        <dbReference type="EMBL" id="CAJ1086645.1"/>
    </source>
</evidence>
<evidence type="ECO:0000313" key="4">
    <source>
        <dbReference type="Proteomes" id="UP001178508"/>
    </source>
</evidence>
<keyword evidence="1" id="KW-1015">Disulfide bond</keyword>
<accession>A0AAV1HKQ1</accession>
<dbReference type="InterPro" id="IPR013783">
    <property type="entry name" value="Ig-like_fold"/>
</dbReference>
<dbReference type="Gene3D" id="2.60.40.10">
    <property type="entry name" value="Immunoglobulins"/>
    <property type="match status" value="1"/>
</dbReference>
<evidence type="ECO:0000256" key="2">
    <source>
        <dbReference type="SAM" id="Phobius"/>
    </source>
</evidence>
<gene>
    <name evidence="3" type="ORF">XNOV1_A016706</name>
</gene>
<protein>
    <submittedName>
        <fullName evidence="3">Interleukin-13 receptor subunit alpha-1-like</fullName>
    </submittedName>
</protein>
<keyword evidence="2" id="KW-0472">Membrane</keyword>